<dbReference type="Proteomes" id="UP000713596">
    <property type="component" value="Unassembled WGS sequence"/>
</dbReference>
<protein>
    <submittedName>
        <fullName evidence="2">Stage III sporulation protein AG</fullName>
    </submittedName>
</protein>
<dbReference type="AlphaFoldDB" id="A0A948T104"/>
<reference evidence="2" key="2">
    <citation type="submission" date="2021-04" db="EMBL/GenBank/DDBJ databases">
        <authorList>
            <person name="Gilroy R."/>
        </authorList>
    </citation>
    <scope>NUCLEOTIDE SEQUENCE</scope>
    <source>
        <strain evidence="2">B5_2728</strain>
    </source>
</reference>
<feature type="transmembrane region" description="Helical" evidence="1">
    <location>
        <begin position="20"/>
        <end position="38"/>
    </location>
</feature>
<proteinExistence type="predicted"/>
<evidence type="ECO:0000256" key="1">
    <source>
        <dbReference type="SAM" id="Phobius"/>
    </source>
</evidence>
<name>A0A948T104_9FIRM</name>
<evidence type="ECO:0000313" key="2">
    <source>
        <dbReference type="EMBL" id="MBU3805487.1"/>
    </source>
</evidence>
<keyword evidence="1" id="KW-1133">Transmembrane helix</keyword>
<keyword evidence="1" id="KW-0472">Membrane</keyword>
<sequence length="179" mass="19534">MNPDFFKRLGDPKSWNRSSILFFAGILGVFFLLAGGFSPQKDEKEAPSDPAALDVSGREYEIQLEQKLTELLSSIQGAGKIQVAVSLESGEQTIYALDEKNQGQTNAYETQHVLVKAQEGERPLVEMIWEPEIRGVAVVCEGAEQVQVCAQITEAISVLTGVSSNRISIAKMSQTEGTK</sequence>
<reference evidence="2" key="1">
    <citation type="journal article" date="2021" name="PeerJ">
        <title>Extensive microbial diversity within the chicken gut microbiome revealed by metagenomics and culture.</title>
        <authorList>
            <person name="Gilroy R."/>
            <person name="Ravi A."/>
            <person name="Getino M."/>
            <person name="Pursley I."/>
            <person name="Horton D.L."/>
            <person name="Alikhan N.F."/>
            <person name="Baker D."/>
            <person name="Gharbi K."/>
            <person name="Hall N."/>
            <person name="Watson M."/>
            <person name="Adriaenssens E.M."/>
            <person name="Foster-Nyarko E."/>
            <person name="Jarju S."/>
            <person name="Secka A."/>
            <person name="Antonio M."/>
            <person name="Oren A."/>
            <person name="Chaudhuri R.R."/>
            <person name="La Ragione R."/>
            <person name="Hildebrand F."/>
            <person name="Pallen M.J."/>
        </authorList>
    </citation>
    <scope>NUCLEOTIDE SEQUENCE</scope>
    <source>
        <strain evidence="2">B5_2728</strain>
    </source>
</reference>
<keyword evidence="1" id="KW-0812">Transmembrane</keyword>
<gene>
    <name evidence="2" type="ORF">H9882_01080</name>
</gene>
<accession>A0A948T104</accession>
<dbReference type="EMBL" id="JAHLFP010000007">
    <property type="protein sequence ID" value="MBU3805487.1"/>
    <property type="molecule type" value="Genomic_DNA"/>
</dbReference>
<comment type="caution">
    <text evidence="2">The sequence shown here is derived from an EMBL/GenBank/DDBJ whole genome shotgun (WGS) entry which is preliminary data.</text>
</comment>
<evidence type="ECO:0000313" key="3">
    <source>
        <dbReference type="Proteomes" id="UP000713596"/>
    </source>
</evidence>
<organism evidence="2 3">
    <name type="scientific">Candidatus Allofournierella pullistercoris</name>
    <dbReference type="NCBI Taxonomy" id="2838597"/>
    <lineage>
        <taxon>Bacteria</taxon>
        <taxon>Bacillati</taxon>
        <taxon>Bacillota</taxon>
        <taxon>Clostridia</taxon>
        <taxon>Eubacteriales</taxon>
        <taxon>Oscillospiraceae</taxon>
        <taxon>Allofournierella</taxon>
    </lineage>
</organism>